<dbReference type="FunFam" id="3.30.200.20:FF:000103">
    <property type="entry name" value="Protein kinase C"/>
    <property type="match status" value="1"/>
</dbReference>
<comment type="similarity">
    <text evidence="1">Belongs to the protein kinase superfamily. AGC Ser/Thr protein kinase family. PKC subfamily.</text>
</comment>
<dbReference type="FunFam" id="1.10.510.10:FF:000101">
    <property type="entry name" value="Protein kinase C"/>
    <property type="match status" value="1"/>
</dbReference>
<evidence type="ECO:0000256" key="12">
    <source>
        <dbReference type="ARBA" id="ARBA00022833"/>
    </source>
</evidence>
<evidence type="ECO:0000256" key="9">
    <source>
        <dbReference type="ARBA" id="ARBA00022741"/>
    </source>
</evidence>
<dbReference type="SMART" id="SM00742">
    <property type="entry name" value="Hr1"/>
    <property type="match status" value="2"/>
</dbReference>
<feature type="coiled-coil region" evidence="20">
    <location>
        <begin position="18"/>
        <end position="45"/>
    </location>
</feature>
<dbReference type="SUPFAM" id="SSF56112">
    <property type="entry name" value="Protein kinase-like (PK-like)"/>
    <property type="match status" value="1"/>
</dbReference>
<dbReference type="InterPro" id="IPR046349">
    <property type="entry name" value="C1-like_sf"/>
</dbReference>
<dbReference type="InterPro" id="IPR035892">
    <property type="entry name" value="C2_domain_sf"/>
</dbReference>
<dbReference type="SMART" id="SM00220">
    <property type="entry name" value="S_TKc"/>
    <property type="match status" value="1"/>
</dbReference>
<dbReference type="PANTHER" id="PTHR24351">
    <property type="entry name" value="RIBOSOMAL PROTEIN S6 KINASE"/>
    <property type="match status" value="1"/>
</dbReference>
<keyword evidence="9 19" id="KW-0547">Nucleotide-binding</keyword>
<evidence type="ECO:0000259" key="26">
    <source>
        <dbReference type="PROSITE" id="PS51860"/>
    </source>
</evidence>
<dbReference type="InterPro" id="IPR011072">
    <property type="entry name" value="HR1_rho-bd"/>
</dbReference>
<keyword evidence="12" id="KW-0862">Zinc</keyword>
<evidence type="ECO:0000256" key="17">
    <source>
        <dbReference type="ARBA" id="ARBA00047470"/>
    </source>
</evidence>
<evidence type="ECO:0000256" key="11">
    <source>
        <dbReference type="ARBA" id="ARBA00022777"/>
    </source>
</evidence>
<dbReference type="InterPro" id="IPR037312">
    <property type="entry name" value="PKC-like_HR1"/>
</dbReference>
<evidence type="ECO:0000259" key="22">
    <source>
        <dbReference type="PROSITE" id="PS50004"/>
    </source>
</evidence>
<feature type="domain" description="Phorbol-ester/DAG-type" evidence="24">
    <location>
        <begin position="525"/>
        <end position="575"/>
    </location>
</feature>
<dbReference type="CDD" id="cd05570">
    <property type="entry name" value="STKc_PKC"/>
    <property type="match status" value="1"/>
</dbReference>
<dbReference type="GO" id="GO:0009272">
    <property type="term" value="P:fungal-type cell wall biogenesis"/>
    <property type="evidence" value="ECO:0007669"/>
    <property type="project" value="InterPro"/>
</dbReference>
<feature type="compositionally biased region" description="Pro residues" evidence="21">
    <location>
        <begin position="711"/>
        <end position="727"/>
    </location>
</feature>
<comment type="catalytic activity">
    <reaction evidence="16">
        <text>L-threonyl-[protein] + ATP = O-phospho-L-threonyl-[protein] + ADP + H(+)</text>
        <dbReference type="Rhea" id="RHEA:46608"/>
        <dbReference type="Rhea" id="RHEA-COMP:11060"/>
        <dbReference type="Rhea" id="RHEA-COMP:11605"/>
        <dbReference type="ChEBI" id="CHEBI:15378"/>
        <dbReference type="ChEBI" id="CHEBI:30013"/>
        <dbReference type="ChEBI" id="CHEBI:30616"/>
        <dbReference type="ChEBI" id="CHEBI:61977"/>
        <dbReference type="ChEBI" id="CHEBI:456216"/>
        <dbReference type="EC" id="2.7.11.13"/>
    </reaction>
</comment>
<feature type="domain" description="REM-1" evidence="26">
    <location>
        <begin position="144"/>
        <end position="221"/>
    </location>
</feature>
<dbReference type="SUPFAM" id="SSF49562">
    <property type="entry name" value="C2 domain (Calcium/lipid-binding domain, CaLB)"/>
    <property type="match status" value="1"/>
</dbReference>
<dbReference type="PROSITE" id="PS50011">
    <property type="entry name" value="PROTEIN_KINASE_DOM"/>
    <property type="match status" value="1"/>
</dbReference>
<feature type="domain" description="Protein kinase" evidence="23">
    <location>
        <begin position="808"/>
        <end position="1067"/>
    </location>
</feature>
<dbReference type="PROSITE" id="PS51285">
    <property type="entry name" value="AGC_KINASE_CTER"/>
    <property type="match status" value="1"/>
</dbReference>
<dbReference type="GO" id="GO:1990904">
    <property type="term" value="C:ribonucleoprotein complex"/>
    <property type="evidence" value="ECO:0007669"/>
    <property type="project" value="UniProtKB-KW"/>
</dbReference>
<dbReference type="InterPro" id="IPR036390">
    <property type="entry name" value="WH_DNA-bd_sf"/>
</dbReference>
<feature type="compositionally biased region" description="Acidic residues" evidence="21">
    <location>
        <begin position="1266"/>
        <end position="1286"/>
    </location>
</feature>
<evidence type="ECO:0000256" key="2">
    <source>
        <dbReference type="ARBA" id="ARBA00010014"/>
    </source>
</evidence>
<dbReference type="InterPro" id="IPR008271">
    <property type="entry name" value="Ser/Thr_kinase_AS"/>
</dbReference>
<dbReference type="GO" id="GO:0005840">
    <property type="term" value="C:ribosome"/>
    <property type="evidence" value="ECO:0007669"/>
    <property type="project" value="UniProtKB-KW"/>
</dbReference>
<gene>
    <name evidence="27" type="primary">PKC1_2</name>
    <name evidence="27" type="ORF">MBRA1_001844</name>
</gene>
<dbReference type="Gene3D" id="3.30.60.20">
    <property type="match status" value="2"/>
</dbReference>
<keyword evidence="8" id="KW-0677">Repeat</keyword>
<dbReference type="InterPro" id="IPR036388">
    <property type="entry name" value="WH-like_DNA-bd_sf"/>
</dbReference>
<dbReference type="Pfam" id="PF00168">
    <property type="entry name" value="C2"/>
    <property type="match status" value="1"/>
</dbReference>
<dbReference type="SUPFAM" id="SSF46785">
    <property type="entry name" value="Winged helix' DNA-binding domain"/>
    <property type="match status" value="1"/>
</dbReference>
<dbReference type="PROSITE" id="PS00107">
    <property type="entry name" value="PROTEIN_KINASE_ATP"/>
    <property type="match status" value="1"/>
</dbReference>
<keyword evidence="6 27" id="KW-0808">Transferase</keyword>
<accession>A0AAF0DTK7</accession>
<feature type="compositionally biased region" description="Polar residues" evidence="21">
    <location>
        <begin position="352"/>
        <end position="364"/>
    </location>
</feature>
<feature type="region of interest" description="Disordered" evidence="21">
    <location>
        <begin position="599"/>
        <end position="619"/>
    </location>
</feature>
<comment type="catalytic activity">
    <reaction evidence="17">
        <text>L-seryl-[protein] + ATP = O-phospho-L-seryl-[protein] + ADP + H(+)</text>
        <dbReference type="Rhea" id="RHEA:17989"/>
        <dbReference type="Rhea" id="RHEA-COMP:9863"/>
        <dbReference type="Rhea" id="RHEA-COMP:11604"/>
        <dbReference type="ChEBI" id="CHEBI:15378"/>
        <dbReference type="ChEBI" id="CHEBI:29999"/>
        <dbReference type="ChEBI" id="CHEBI:30616"/>
        <dbReference type="ChEBI" id="CHEBI:83421"/>
        <dbReference type="ChEBI" id="CHEBI:456216"/>
        <dbReference type="EC" id="2.7.11.13"/>
    </reaction>
</comment>
<evidence type="ECO:0000259" key="24">
    <source>
        <dbReference type="PROSITE" id="PS50081"/>
    </source>
</evidence>
<evidence type="ECO:0000256" key="10">
    <source>
        <dbReference type="ARBA" id="ARBA00022771"/>
    </source>
</evidence>
<dbReference type="InterPro" id="IPR017892">
    <property type="entry name" value="Pkinase_C"/>
</dbReference>
<dbReference type="InterPro" id="IPR011009">
    <property type="entry name" value="Kinase-like_dom_sf"/>
</dbReference>
<evidence type="ECO:0000256" key="14">
    <source>
        <dbReference type="ARBA" id="ARBA00022980"/>
    </source>
</evidence>
<name>A0AAF0DTK7_9BASI</name>
<keyword evidence="15" id="KW-0687">Ribonucleoprotein</keyword>
<dbReference type="SMART" id="SM00109">
    <property type="entry name" value="C1"/>
    <property type="match status" value="2"/>
</dbReference>
<dbReference type="SUPFAM" id="SSF46585">
    <property type="entry name" value="HR1 repeat"/>
    <property type="match status" value="1"/>
</dbReference>
<dbReference type="PROSITE" id="PS00479">
    <property type="entry name" value="ZF_DAG_PE_1"/>
    <property type="match status" value="1"/>
</dbReference>
<keyword evidence="14" id="KW-0689">Ribosomal protein</keyword>
<dbReference type="Pfam" id="PF00130">
    <property type="entry name" value="C1_1"/>
    <property type="match status" value="2"/>
</dbReference>
<dbReference type="GO" id="GO:0003735">
    <property type="term" value="F:structural constituent of ribosome"/>
    <property type="evidence" value="ECO:0007669"/>
    <property type="project" value="InterPro"/>
</dbReference>
<feature type="binding site" evidence="19">
    <location>
        <position position="837"/>
    </location>
    <ligand>
        <name>ATP</name>
        <dbReference type="ChEBI" id="CHEBI:30616"/>
    </ligand>
</feature>
<feature type="domain" description="AGC-kinase C-terminal" evidence="25">
    <location>
        <begin position="1068"/>
        <end position="1138"/>
    </location>
</feature>
<dbReference type="EMBL" id="CP119952">
    <property type="protein sequence ID" value="WFC95197.1"/>
    <property type="molecule type" value="Genomic_DNA"/>
</dbReference>
<dbReference type="SUPFAM" id="SSF57889">
    <property type="entry name" value="Cysteine-rich domain"/>
    <property type="match status" value="2"/>
</dbReference>
<dbReference type="CDD" id="cd20823">
    <property type="entry name" value="C1_ScPKC1-like_rpt2"/>
    <property type="match status" value="1"/>
</dbReference>
<evidence type="ECO:0000256" key="16">
    <source>
        <dbReference type="ARBA" id="ARBA00047272"/>
    </source>
</evidence>
<dbReference type="CDD" id="cd20822">
    <property type="entry name" value="C1_ScPKC1-like_rpt1"/>
    <property type="match status" value="1"/>
</dbReference>
<dbReference type="PROSITE" id="PS50081">
    <property type="entry name" value="ZF_DAG_PE_2"/>
    <property type="match status" value="2"/>
</dbReference>
<dbReference type="InterPro" id="IPR017441">
    <property type="entry name" value="Protein_kinase_ATP_BS"/>
</dbReference>
<feature type="region of interest" description="Disordered" evidence="21">
    <location>
        <begin position="46"/>
        <end position="66"/>
    </location>
</feature>
<feature type="compositionally biased region" description="Pro residues" evidence="21">
    <location>
        <begin position="669"/>
        <end position="687"/>
    </location>
</feature>
<keyword evidence="13 19" id="KW-0067">ATP-binding</keyword>
<feature type="compositionally biased region" description="Low complexity" evidence="21">
    <location>
        <begin position="728"/>
        <end position="738"/>
    </location>
</feature>
<dbReference type="FunFam" id="1.10.10.10:FF:000118">
    <property type="entry name" value="40S ribosomal protein S19"/>
    <property type="match status" value="1"/>
</dbReference>
<keyword evidence="5" id="KW-0597">Phosphoprotein</keyword>
<evidence type="ECO:0000313" key="27">
    <source>
        <dbReference type="EMBL" id="WFC95197.1"/>
    </source>
</evidence>
<dbReference type="Gene3D" id="3.30.200.20">
    <property type="entry name" value="Phosphorylase Kinase, domain 1"/>
    <property type="match status" value="1"/>
</dbReference>
<evidence type="ECO:0000313" key="28">
    <source>
        <dbReference type="Proteomes" id="UP001216638"/>
    </source>
</evidence>
<protein>
    <recommendedName>
        <fullName evidence="3">protein kinase C</fullName>
        <ecNumber evidence="3">2.7.11.13</ecNumber>
    </recommendedName>
</protein>
<keyword evidence="4" id="KW-0723">Serine/threonine-protein kinase</keyword>
<dbReference type="SMART" id="SM01413">
    <property type="entry name" value="Ribosomal_S19e"/>
    <property type="match status" value="1"/>
</dbReference>
<dbReference type="GO" id="GO:0008270">
    <property type="term" value="F:zinc ion binding"/>
    <property type="evidence" value="ECO:0007669"/>
    <property type="project" value="UniProtKB-KW"/>
</dbReference>
<dbReference type="PROSITE" id="PS00108">
    <property type="entry name" value="PROTEIN_KINASE_ST"/>
    <property type="match status" value="1"/>
</dbReference>
<keyword evidence="10" id="KW-0863">Zinc-finger</keyword>
<dbReference type="EC" id="2.7.11.13" evidence="3"/>
<keyword evidence="18 20" id="KW-0175">Coiled coil</keyword>
<dbReference type="Pfam" id="PF00433">
    <property type="entry name" value="Pkinase_C"/>
    <property type="match status" value="1"/>
</dbReference>
<dbReference type="InterPro" id="IPR002219">
    <property type="entry name" value="PKC_DAG/PE"/>
</dbReference>
<keyword evidence="28" id="KW-1185">Reference proteome</keyword>
<keyword evidence="7" id="KW-0479">Metal-binding</keyword>
<evidence type="ECO:0000256" key="3">
    <source>
        <dbReference type="ARBA" id="ARBA00012429"/>
    </source>
</evidence>
<dbReference type="Gene3D" id="1.10.510.10">
    <property type="entry name" value="Transferase(Phosphotransferase) domain 1"/>
    <property type="match status" value="1"/>
</dbReference>
<dbReference type="CDD" id="cd11620">
    <property type="entry name" value="HR1_PKC-like_2_fungi"/>
    <property type="match status" value="1"/>
</dbReference>
<dbReference type="Gene3D" id="1.10.10.10">
    <property type="entry name" value="Winged helix-like DNA-binding domain superfamily/Winged helix DNA-binding domain"/>
    <property type="match status" value="1"/>
</dbReference>
<proteinExistence type="inferred from homology"/>
<dbReference type="GO" id="GO:0005524">
    <property type="term" value="F:ATP binding"/>
    <property type="evidence" value="ECO:0007669"/>
    <property type="project" value="UniProtKB-UniRule"/>
</dbReference>
<dbReference type="InterPro" id="IPR001266">
    <property type="entry name" value="Ribosomal_eS19"/>
</dbReference>
<feature type="region of interest" description="Disordered" evidence="21">
    <location>
        <begin position="1260"/>
        <end position="1286"/>
    </location>
</feature>
<dbReference type="Pfam" id="PF02185">
    <property type="entry name" value="HR1"/>
    <property type="match status" value="1"/>
</dbReference>
<dbReference type="Pfam" id="PF00069">
    <property type="entry name" value="Pkinase"/>
    <property type="match status" value="1"/>
</dbReference>
<evidence type="ECO:0000256" key="5">
    <source>
        <dbReference type="ARBA" id="ARBA00022553"/>
    </source>
</evidence>
<evidence type="ECO:0000256" key="19">
    <source>
        <dbReference type="PROSITE-ProRule" id="PRU10141"/>
    </source>
</evidence>
<dbReference type="Pfam" id="PF01090">
    <property type="entry name" value="Ribosomal_S19e"/>
    <property type="match status" value="1"/>
</dbReference>
<dbReference type="GO" id="GO:0006412">
    <property type="term" value="P:translation"/>
    <property type="evidence" value="ECO:0007669"/>
    <property type="project" value="InterPro"/>
</dbReference>
<dbReference type="PROSITE" id="PS50004">
    <property type="entry name" value="C2"/>
    <property type="match status" value="1"/>
</dbReference>
<comment type="similarity">
    <text evidence="2">Belongs to the eukaryotic ribosomal protein eS19 family.</text>
</comment>
<feature type="domain" description="Phorbol-ester/DAG-type" evidence="24">
    <location>
        <begin position="457"/>
        <end position="505"/>
    </location>
</feature>
<dbReference type="Proteomes" id="UP001216638">
    <property type="component" value="Chromosome 2"/>
</dbReference>
<feature type="region of interest" description="Disordered" evidence="21">
    <location>
        <begin position="344"/>
        <end position="364"/>
    </location>
</feature>
<evidence type="ECO:0000256" key="21">
    <source>
        <dbReference type="SAM" id="MobiDB-lite"/>
    </source>
</evidence>
<feature type="compositionally biased region" description="Low complexity" evidence="21">
    <location>
        <begin position="607"/>
        <end position="619"/>
    </location>
</feature>
<dbReference type="SMART" id="SM00239">
    <property type="entry name" value="C2"/>
    <property type="match status" value="1"/>
</dbReference>
<feature type="region of interest" description="Disordered" evidence="21">
    <location>
        <begin position="664"/>
        <end position="743"/>
    </location>
</feature>
<dbReference type="InterPro" id="IPR000961">
    <property type="entry name" value="AGC-kinase_C"/>
</dbReference>
<dbReference type="Gene3D" id="1.10.287.160">
    <property type="entry name" value="HR1 repeat"/>
    <property type="match status" value="1"/>
</dbReference>
<dbReference type="InterPro" id="IPR036274">
    <property type="entry name" value="HR1_rpt_sf"/>
</dbReference>
<dbReference type="PROSITE" id="PS51860">
    <property type="entry name" value="REM_1"/>
    <property type="match status" value="1"/>
</dbReference>
<dbReference type="InterPro" id="IPR000719">
    <property type="entry name" value="Prot_kinase_dom"/>
</dbReference>
<dbReference type="GO" id="GO:0007165">
    <property type="term" value="P:signal transduction"/>
    <property type="evidence" value="ECO:0007669"/>
    <property type="project" value="InterPro"/>
</dbReference>
<dbReference type="InterPro" id="IPR000008">
    <property type="entry name" value="C2_dom"/>
</dbReference>
<evidence type="ECO:0000259" key="23">
    <source>
        <dbReference type="PROSITE" id="PS50011"/>
    </source>
</evidence>
<sequence length="1286" mass="141871">MIEGFQTLRNATPNPDVIRQAESNIRNAQETISYLEESLHSLQTRNSVDMGAPPPVGSSPTARRSMTPMDAGVAAHTGQRMSVPSVGVPQPGYPIDSSAAYRSGAFAAYGVPGSVPDVAPAADGALHRDETMVRRNYTNLDLMKCETPLTHAKITRMIEQLEHKLQLERQYKQGFEKIAKLYQAEGDRRSMHDAERRHAESASKLVLIQQALKRYMQLNVLDPDETSAEEENVYANRRARKPQTGTLSISIKAVKDIDHAAMPSGARSARESYVALKIEDTERVQTQASRVDQWNEDFQLPIDNANEIELIVYDRVGSAQPVPVGLVWIKISDLVDQLRRKKFGQVGGPESSPAQSPANGQSAEWVTADRMRQEPSVPTIDKTSGSDAFYNTPAGQLVPTKPVESGVEGWFAVEPIGAILLKLNFVKQNVQKRPYDARLGRQGALRKRREDVSEVNGHKFVQRQFYQMIRCALCGEILLNAAGSQCQDCNYTCHRKCAQKVVTKCISKSNTDSDRDEVKLNHRIPHRWEPFTNLGANWCCHCGYMLPLGRRTNRKCNECDLTCHADCAHLVPDFCGMSMEMANQLLSNIATINKDRQTNRSPLKASTDTPATLPPAQTAPAMHDMTSASAAVIPTLKTAAPAVSASSSQTQLAQGMQAMHLAPDAPRYAAPPSPTTPSTKPPRPLPQPQAGGAPVPDAPAMPPVATAAAAPPSPRTPLSRVPPPPLPTSASGGVAAPVAPTPPPIVSPTSTTYAPSAGAAPPVVPAAMPPAGVVASPHKAVTQATAPPASSTVPLPASSQRKVTLNDFNFLAVLGKGNFGKVMLAEEKTTGTLYAIKVLKKEFIIENDEIDSTRSEKRVFLTAAREQHPFLLGLHSCFQTETRVYFVMEYVSGGDLMLHIQREQFNLHRAKFYAAEVLLALEYFHKHGIIYRDLKLDNIMLTLDGHIKIADYGLCKEGMWYGNTTSTFCGTPEFMAPEILLEQRYGRAVDWWAFGILLYEMLLGQAPFRGDDEDEIFDAILEDEPLYPIQMPRESVSLLQRLLTRDPARRLGAGPNDAEEVKAHPFFRDVNWDDLLHKRVPPPFCPTLKNASDTTWFDTEFTSEKPTLTPVHSVFSAKDQAEFRDFSCVRDVDAAQFINAYSQHLKRSGKLEIPTWVDVVKTGAYKELAPYDPDWYYVHAAALARHIYLRKSVGVGKLQKLYGGSKNRGTRPWHHGPASGSVQRKVMQSLEQIGVLEHSPRGGRRISQDGMRDLDRIAVAVLESQAEQESEEDEDEDEDEDEEDDE</sequence>
<evidence type="ECO:0000256" key="7">
    <source>
        <dbReference type="ARBA" id="ARBA00022723"/>
    </source>
</evidence>
<evidence type="ECO:0000256" key="15">
    <source>
        <dbReference type="ARBA" id="ARBA00023274"/>
    </source>
</evidence>
<dbReference type="FunFam" id="3.30.60.20:FF:000034">
    <property type="entry name" value="Protein kinase C"/>
    <property type="match status" value="1"/>
</dbReference>
<evidence type="ECO:0000256" key="4">
    <source>
        <dbReference type="ARBA" id="ARBA00022527"/>
    </source>
</evidence>
<evidence type="ECO:0000256" key="6">
    <source>
        <dbReference type="ARBA" id="ARBA00022679"/>
    </source>
</evidence>
<evidence type="ECO:0000256" key="13">
    <source>
        <dbReference type="ARBA" id="ARBA00022840"/>
    </source>
</evidence>
<evidence type="ECO:0000256" key="20">
    <source>
        <dbReference type="SAM" id="Coils"/>
    </source>
</evidence>
<evidence type="ECO:0000256" key="1">
    <source>
        <dbReference type="ARBA" id="ARBA00005490"/>
    </source>
</evidence>
<feature type="domain" description="C2" evidence="22">
    <location>
        <begin position="227"/>
        <end position="347"/>
    </location>
</feature>
<reference evidence="27" key="1">
    <citation type="submission" date="2023-03" db="EMBL/GenBank/DDBJ databases">
        <title>Mating type loci evolution in Malassezia.</title>
        <authorList>
            <person name="Coelho M.A."/>
        </authorList>
    </citation>
    <scope>NUCLEOTIDE SEQUENCE</scope>
    <source>
        <strain evidence="27">CBS 14135</strain>
    </source>
</reference>
<evidence type="ECO:0000259" key="25">
    <source>
        <dbReference type="PROSITE" id="PS51285"/>
    </source>
</evidence>
<keyword evidence="11 27" id="KW-0418">Kinase</keyword>
<evidence type="ECO:0000256" key="18">
    <source>
        <dbReference type="PROSITE-ProRule" id="PRU01207"/>
    </source>
</evidence>
<dbReference type="GO" id="GO:0004697">
    <property type="term" value="F:diacylglycerol-dependent serine/threonine kinase activity"/>
    <property type="evidence" value="ECO:0007669"/>
    <property type="project" value="UniProtKB-EC"/>
</dbReference>
<organism evidence="27 28">
    <name type="scientific">Malassezia brasiliensis</name>
    <dbReference type="NCBI Taxonomy" id="1821822"/>
    <lineage>
        <taxon>Eukaryota</taxon>
        <taxon>Fungi</taxon>
        <taxon>Dikarya</taxon>
        <taxon>Basidiomycota</taxon>
        <taxon>Ustilaginomycotina</taxon>
        <taxon>Malasseziomycetes</taxon>
        <taxon>Malasseziales</taxon>
        <taxon>Malasseziaceae</taxon>
        <taxon>Malassezia</taxon>
    </lineage>
</organism>
<evidence type="ECO:0000256" key="8">
    <source>
        <dbReference type="ARBA" id="ARBA00022737"/>
    </source>
</evidence>
<dbReference type="SMART" id="SM00133">
    <property type="entry name" value="S_TK_X"/>
    <property type="match status" value="1"/>
</dbReference>